<name>A0A0T9UWM8_YERAL</name>
<evidence type="ECO:0000256" key="4">
    <source>
        <dbReference type="ARBA" id="ARBA00022519"/>
    </source>
</evidence>
<organism evidence="11 14">
    <name type="scientific">Yersinia aldovae</name>
    <dbReference type="NCBI Taxonomy" id="29483"/>
    <lineage>
        <taxon>Bacteria</taxon>
        <taxon>Pseudomonadati</taxon>
        <taxon>Pseudomonadota</taxon>
        <taxon>Gammaproteobacteria</taxon>
        <taxon>Enterobacterales</taxon>
        <taxon>Yersiniaceae</taxon>
        <taxon>Yersinia</taxon>
    </lineage>
</organism>
<keyword evidence="7 9" id="KW-1133">Transmembrane helix</keyword>
<dbReference type="GO" id="GO:0015031">
    <property type="term" value="P:protein transport"/>
    <property type="evidence" value="ECO:0007669"/>
    <property type="project" value="UniProtKB-KW"/>
</dbReference>
<dbReference type="AlphaFoldDB" id="A0A0T9UWM8"/>
<feature type="transmembrane region" description="Helical" evidence="9">
    <location>
        <begin position="20"/>
        <end position="40"/>
    </location>
</feature>
<comment type="subcellular location">
    <subcellularLocation>
        <location evidence="1">Cell inner membrane</location>
    </subcellularLocation>
</comment>
<keyword evidence="4" id="KW-0997">Cell inner membrane</keyword>
<reference evidence="12 13" key="1">
    <citation type="submission" date="2015-03" db="EMBL/GenBank/DDBJ databases">
        <authorList>
            <consortium name="Pathogen Informatics"/>
            <person name="Murphy D."/>
        </authorList>
    </citation>
    <scope>NUCLEOTIDE SEQUENCE [LARGE SCALE GENOMIC DNA]</scope>
    <source>
        <strain evidence="12 13">IP08791</strain>
    </source>
</reference>
<dbReference type="InterPro" id="IPR024961">
    <property type="entry name" value="T2SS_GspC_N"/>
</dbReference>
<keyword evidence="13" id="KW-1185">Reference proteome</keyword>
<evidence type="ECO:0000256" key="9">
    <source>
        <dbReference type="SAM" id="Phobius"/>
    </source>
</evidence>
<keyword evidence="2" id="KW-0813">Transport</keyword>
<evidence type="ECO:0000256" key="2">
    <source>
        <dbReference type="ARBA" id="ARBA00022448"/>
    </source>
</evidence>
<dbReference type="EMBL" id="CQEJ01000036">
    <property type="protein sequence ID" value="CNL78362.1"/>
    <property type="molecule type" value="Genomic_DNA"/>
</dbReference>
<dbReference type="eggNOG" id="COG3031">
    <property type="taxonomic scope" value="Bacteria"/>
</dbReference>
<sequence>MTGHNLIIKNYLRSFGLTTYFNITVRNVAVALLLVILILLRIEHYLMPLWLSYTTDNSGIYVPEPHKNSVKERDTVELKRLSLFSPEATDTPANPYRVGYLASDDPLLFQTPRSSLSARLVGVLSSSMHENSIAIIEQNKVQNSYSQGEKLPENHAVVIKIFDDRVIINHQGYYEALLLN</sequence>
<gene>
    <name evidence="11" type="primary">yst1C</name>
    <name evidence="11" type="ORF">ERS137965_03927</name>
    <name evidence="12" type="ORF">ERS137966_04151</name>
</gene>
<dbReference type="Proteomes" id="UP000038647">
    <property type="component" value="Unassembled WGS sequence"/>
</dbReference>
<evidence type="ECO:0000256" key="1">
    <source>
        <dbReference type="ARBA" id="ARBA00004533"/>
    </source>
</evidence>
<evidence type="ECO:0000256" key="6">
    <source>
        <dbReference type="ARBA" id="ARBA00022927"/>
    </source>
</evidence>
<evidence type="ECO:0000256" key="3">
    <source>
        <dbReference type="ARBA" id="ARBA00022475"/>
    </source>
</evidence>
<evidence type="ECO:0000256" key="5">
    <source>
        <dbReference type="ARBA" id="ARBA00022692"/>
    </source>
</evidence>
<accession>A0A0T9UWM8</accession>
<dbReference type="OrthoDB" id="6480938at2"/>
<evidence type="ECO:0000256" key="8">
    <source>
        <dbReference type="ARBA" id="ARBA00023136"/>
    </source>
</evidence>
<evidence type="ECO:0000313" key="13">
    <source>
        <dbReference type="Proteomes" id="UP000038647"/>
    </source>
</evidence>
<keyword evidence="5 9" id="KW-0812">Transmembrane</keyword>
<dbReference type="EMBL" id="CQEH01000035">
    <property type="protein sequence ID" value="CNL79161.1"/>
    <property type="molecule type" value="Genomic_DNA"/>
</dbReference>
<dbReference type="Pfam" id="PF11356">
    <property type="entry name" value="T2SSC"/>
    <property type="match status" value="1"/>
</dbReference>
<evidence type="ECO:0000259" key="10">
    <source>
        <dbReference type="Pfam" id="PF11356"/>
    </source>
</evidence>
<evidence type="ECO:0000256" key="7">
    <source>
        <dbReference type="ARBA" id="ARBA00022989"/>
    </source>
</evidence>
<dbReference type="Gene3D" id="2.30.30.830">
    <property type="match status" value="1"/>
</dbReference>
<evidence type="ECO:0000313" key="11">
    <source>
        <dbReference type="EMBL" id="CNL78362.1"/>
    </source>
</evidence>
<keyword evidence="3" id="KW-1003">Cell membrane</keyword>
<dbReference type="Proteomes" id="UP000041595">
    <property type="component" value="Unassembled WGS sequence"/>
</dbReference>
<evidence type="ECO:0000313" key="12">
    <source>
        <dbReference type="EMBL" id="CNL79161.1"/>
    </source>
</evidence>
<proteinExistence type="predicted"/>
<protein>
    <submittedName>
        <fullName evidence="11">General secretion pathway protein C</fullName>
    </submittedName>
</protein>
<keyword evidence="8 9" id="KW-0472">Membrane</keyword>
<evidence type="ECO:0000313" key="14">
    <source>
        <dbReference type="Proteomes" id="UP000041595"/>
    </source>
</evidence>
<feature type="domain" description="Type II secretion system protein GspC N-terminal" evidence="10">
    <location>
        <begin position="68"/>
        <end position="179"/>
    </location>
</feature>
<keyword evidence="6" id="KW-0653">Protein transport</keyword>
<reference evidence="11 14" key="2">
    <citation type="submission" date="2015-03" db="EMBL/GenBank/DDBJ databases">
        <authorList>
            <person name="Murphy D."/>
        </authorList>
    </citation>
    <scope>NUCLEOTIDE SEQUENCE [LARGE SCALE GENOMIC DNA]</scope>
    <source>
        <strain evidence="11 14">IP06005</strain>
    </source>
</reference>
<dbReference type="GO" id="GO:0005886">
    <property type="term" value="C:plasma membrane"/>
    <property type="evidence" value="ECO:0007669"/>
    <property type="project" value="UniProtKB-SubCell"/>
</dbReference>